<accession>A0A914NWX2</accession>
<evidence type="ECO:0000313" key="1">
    <source>
        <dbReference type="Proteomes" id="UP000887563"/>
    </source>
</evidence>
<keyword evidence="1" id="KW-1185">Reference proteome</keyword>
<sequence length="181" mass="20621">MVKEGPINCYANPETYDDNLEGVTIDWDVGLQKVECNKVTANTGNCMLAFDCVRFVNGENNTYYNCLSYDFVLNVHKRKQSKDIPYTITESNFCTMMKSEFECTKCCICYKNDCNKDFKECEKHGKKAQEGFKIKHTQKPNKIPILKTKYPITTTTTAITITSTTKKAIAIKQTKTTKGNK</sequence>
<dbReference type="WBParaSite" id="Minc3s08613g42431">
    <property type="protein sequence ID" value="Minc3s08613g42431"/>
    <property type="gene ID" value="Minc3s08613g42431"/>
</dbReference>
<dbReference type="Proteomes" id="UP000887563">
    <property type="component" value="Unplaced"/>
</dbReference>
<evidence type="ECO:0000313" key="2">
    <source>
        <dbReference type="WBParaSite" id="Minc3s08613g42431"/>
    </source>
</evidence>
<protein>
    <submittedName>
        <fullName evidence="2">Uncharacterized protein</fullName>
    </submittedName>
</protein>
<name>A0A914NWX2_MELIC</name>
<proteinExistence type="predicted"/>
<reference evidence="2" key="1">
    <citation type="submission" date="2022-11" db="UniProtKB">
        <authorList>
            <consortium name="WormBaseParasite"/>
        </authorList>
    </citation>
    <scope>IDENTIFICATION</scope>
</reference>
<organism evidence="1 2">
    <name type="scientific">Meloidogyne incognita</name>
    <name type="common">Southern root-knot nematode worm</name>
    <name type="synonym">Oxyuris incognita</name>
    <dbReference type="NCBI Taxonomy" id="6306"/>
    <lineage>
        <taxon>Eukaryota</taxon>
        <taxon>Metazoa</taxon>
        <taxon>Ecdysozoa</taxon>
        <taxon>Nematoda</taxon>
        <taxon>Chromadorea</taxon>
        <taxon>Rhabditida</taxon>
        <taxon>Tylenchina</taxon>
        <taxon>Tylenchomorpha</taxon>
        <taxon>Tylenchoidea</taxon>
        <taxon>Meloidogynidae</taxon>
        <taxon>Meloidogyninae</taxon>
        <taxon>Meloidogyne</taxon>
        <taxon>Meloidogyne incognita group</taxon>
    </lineage>
</organism>
<dbReference type="AlphaFoldDB" id="A0A914NWX2"/>